<proteinExistence type="predicted"/>
<evidence type="ECO:0000313" key="2">
    <source>
        <dbReference type="Proteomes" id="UP001232245"/>
    </source>
</evidence>
<dbReference type="SUPFAM" id="SSF52540">
    <property type="entry name" value="P-loop containing nucleoside triphosphate hydrolases"/>
    <property type="match status" value="1"/>
</dbReference>
<dbReference type="RefSeq" id="WP_174881803.1">
    <property type="nucleotide sequence ID" value="NZ_CADEPK010000438.1"/>
</dbReference>
<gene>
    <name evidence="1" type="ORF">J2S02_002339</name>
</gene>
<name>A0ABT9Z407_9BACI</name>
<keyword evidence="2" id="KW-1185">Reference proteome</keyword>
<dbReference type="EMBL" id="JAUSTZ010000003">
    <property type="protein sequence ID" value="MDQ0225995.1"/>
    <property type="molecule type" value="Genomic_DNA"/>
</dbReference>
<evidence type="ECO:0000313" key="1">
    <source>
        <dbReference type="EMBL" id="MDQ0225995.1"/>
    </source>
</evidence>
<dbReference type="Gene3D" id="3.40.50.300">
    <property type="entry name" value="P-loop containing nucleotide triphosphate hydrolases"/>
    <property type="match status" value="1"/>
</dbReference>
<sequence length="188" mass="22293">MNFILLFGPQAVGKMTVGQELEKRTGYKLFHNHMTIELLHPFFGFGDEMWRISDVIREEIFKSASKIQLDGLIFTYVWAFNMQEDWDFVEKTSRIFEENGDNVYFVELEADLNVRLERNQTPNRLAHKPTKRNIFQSETELKNSMENYRLNSSVGEIKRKNYLRINNTHMTAQEVATRIQETFHFTSK</sequence>
<evidence type="ECO:0008006" key="3">
    <source>
        <dbReference type="Google" id="ProtNLM"/>
    </source>
</evidence>
<protein>
    <recommendedName>
        <fullName evidence="3">Shikimate kinase</fullName>
    </recommendedName>
</protein>
<comment type="caution">
    <text evidence="1">The sequence shown here is derived from an EMBL/GenBank/DDBJ whole genome shotgun (WGS) entry which is preliminary data.</text>
</comment>
<reference evidence="1 2" key="1">
    <citation type="submission" date="2023-07" db="EMBL/GenBank/DDBJ databases">
        <title>Genomic Encyclopedia of Type Strains, Phase IV (KMG-IV): sequencing the most valuable type-strain genomes for metagenomic binning, comparative biology and taxonomic classification.</title>
        <authorList>
            <person name="Goeker M."/>
        </authorList>
    </citation>
    <scope>NUCLEOTIDE SEQUENCE [LARGE SCALE GENOMIC DNA]</scope>
    <source>
        <strain evidence="1 2">DSM 17723</strain>
    </source>
</reference>
<accession>A0ABT9Z407</accession>
<dbReference type="Proteomes" id="UP001232245">
    <property type="component" value="Unassembled WGS sequence"/>
</dbReference>
<dbReference type="InterPro" id="IPR027417">
    <property type="entry name" value="P-loop_NTPase"/>
</dbReference>
<organism evidence="1 2">
    <name type="scientific">Metabacillus niabensis</name>
    <dbReference type="NCBI Taxonomy" id="324854"/>
    <lineage>
        <taxon>Bacteria</taxon>
        <taxon>Bacillati</taxon>
        <taxon>Bacillota</taxon>
        <taxon>Bacilli</taxon>
        <taxon>Bacillales</taxon>
        <taxon>Bacillaceae</taxon>
        <taxon>Metabacillus</taxon>
    </lineage>
</organism>